<dbReference type="AlphaFoldDB" id="A0A8J6Z2G2"/>
<sequence length="350" mass="39508">MSCRHTDHKALIAPLRAAMYDFDESGVRRALDTAFAPDALMRMCHPFGDLTGPHALYDSCYAALFDAVPDLERRDYIVMSGPDEFGNDWVGAGGYYTGTFAGPWLDIPPTGRQMHMRFAEFFRIVGGRAVEMQAIWDIPELMMQAGAWPMAPSLGREWHVPGPSTQDGLVPGPRDEARSDASCRHIVDMLEHMKRHPSQGGPEVMEMDRFWHPRMSWYGPSGIGTGRGIAGFRNWHQIPFLSGMPDRGQYLDEITYHFFGDGDYAAVTGWPNMIQTVTDDGWLGIAPAGKRIEMRSLDFWRIENGLIRENWVLVDLLHAYHQLGVDVFRRLREFNKARVPGRVPFPVGAP</sequence>
<dbReference type="Pfam" id="PF07366">
    <property type="entry name" value="SnoaL"/>
    <property type="match status" value="2"/>
</dbReference>
<reference evidence="1" key="1">
    <citation type="submission" date="2020-09" db="EMBL/GenBank/DDBJ databases">
        <title>A novel bacterium of genus Mangrovicoccus, isolated from South China Sea.</title>
        <authorList>
            <person name="Huang H."/>
            <person name="Mo K."/>
            <person name="Hu Y."/>
        </authorList>
    </citation>
    <scope>NUCLEOTIDE SEQUENCE</scope>
    <source>
        <strain evidence="1">HB182678</strain>
    </source>
</reference>
<dbReference type="SUPFAM" id="SSF54427">
    <property type="entry name" value="NTF2-like"/>
    <property type="match status" value="2"/>
</dbReference>
<dbReference type="PANTHER" id="PTHR38436:SF1">
    <property type="entry name" value="ESTER CYCLASE"/>
    <property type="match status" value="1"/>
</dbReference>
<dbReference type="InterPro" id="IPR009959">
    <property type="entry name" value="Cyclase_SnoaL-like"/>
</dbReference>
<accession>A0A8J6Z2G2</accession>
<evidence type="ECO:0000313" key="1">
    <source>
        <dbReference type="EMBL" id="MBE3640431.1"/>
    </source>
</evidence>
<comment type="caution">
    <text evidence="1">The sequence shown here is derived from an EMBL/GenBank/DDBJ whole genome shotgun (WGS) entry which is preliminary data.</text>
</comment>
<name>A0A8J6Z2G2_9RHOB</name>
<organism evidence="1 2">
    <name type="scientific">Mangrovicoccus algicola</name>
    <dbReference type="NCBI Taxonomy" id="2771008"/>
    <lineage>
        <taxon>Bacteria</taxon>
        <taxon>Pseudomonadati</taxon>
        <taxon>Pseudomonadota</taxon>
        <taxon>Alphaproteobacteria</taxon>
        <taxon>Rhodobacterales</taxon>
        <taxon>Paracoccaceae</taxon>
        <taxon>Mangrovicoccus</taxon>
    </lineage>
</organism>
<evidence type="ECO:0000313" key="2">
    <source>
        <dbReference type="Proteomes" id="UP000609121"/>
    </source>
</evidence>
<gene>
    <name evidence="1" type="ORF">ICN82_19685</name>
</gene>
<dbReference type="GO" id="GO:0030638">
    <property type="term" value="P:polyketide metabolic process"/>
    <property type="evidence" value="ECO:0007669"/>
    <property type="project" value="InterPro"/>
</dbReference>
<dbReference type="PANTHER" id="PTHR38436">
    <property type="entry name" value="POLYKETIDE CYCLASE SNOAL-LIKE DOMAIN"/>
    <property type="match status" value="1"/>
</dbReference>
<dbReference type="Gene3D" id="3.10.450.50">
    <property type="match status" value="2"/>
</dbReference>
<proteinExistence type="predicted"/>
<dbReference type="Proteomes" id="UP000609121">
    <property type="component" value="Unassembled WGS sequence"/>
</dbReference>
<keyword evidence="2" id="KW-1185">Reference proteome</keyword>
<protein>
    <submittedName>
        <fullName evidence="1">Ester cyclase</fullName>
    </submittedName>
</protein>
<dbReference type="EMBL" id="JACVXA010000093">
    <property type="protein sequence ID" value="MBE3640431.1"/>
    <property type="molecule type" value="Genomic_DNA"/>
</dbReference>
<dbReference type="InterPro" id="IPR032710">
    <property type="entry name" value="NTF2-like_dom_sf"/>
</dbReference>
<dbReference type="RefSeq" id="WP_193186567.1">
    <property type="nucleotide sequence ID" value="NZ_JACVXA010000093.1"/>
</dbReference>